<feature type="binding site" evidence="8">
    <location>
        <position position="164"/>
    </location>
    <ligand>
        <name>(R)-pantoate</name>
        <dbReference type="ChEBI" id="CHEBI:15980"/>
    </ligand>
</feature>
<comment type="pathway">
    <text evidence="1 8">Cofactor biosynthesis; (R)-pantothenate biosynthesis; (R)-pantothenate from (R)-pantoate and beta-alanine: step 1/1.</text>
</comment>
<comment type="subcellular location">
    <subcellularLocation>
        <location evidence="8">Cytoplasm</location>
    </subcellularLocation>
</comment>
<reference evidence="9 10" key="1">
    <citation type="submission" date="2019-11" db="EMBL/GenBank/DDBJ databases">
        <title>Whole-genome sequence of Rhodoplanes serenus DSM 18633, type strain.</title>
        <authorList>
            <person name="Kyndt J.A."/>
            <person name="Meyer T.E."/>
        </authorList>
    </citation>
    <scope>NUCLEOTIDE SEQUENCE [LARGE SCALE GENOMIC DNA]</scope>
    <source>
        <strain evidence="9 10">DSM 18633</strain>
    </source>
</reference>
<evidence type="ECO:0000313" key="10">
    <source>
        <dbReference type="Proteomes" id="UP000438991"/>
    </source>
</evidence>
<dbReference type="Pfam" id="PF02569">
    <property type="entry name" value="Pantoate_ligase"/>
    <property type="match status" value="1"/>
</dbReference>
<dbReference type="NCBIfam" id="TIGR00018">
    <property type="entry name" value="panC"/>
    <property type="match status" value="1"/>
</dbReference>
<dbReference type="AlphaFoldDB" id="A0A327JZB5"/>
<dbReference type="PANTHER" id="PTHR21299">
    <property type="entry name" value="CYTIDYLATE KINASE/PANTOATE-BETA-ALANINE LIGASE"/>
    <property type="match status" value="1"/>
</dbReference>
<feature type="binding site" evidence="8">
    <location>
        <position position="71"/>
    </location>
    <ligand>
        <name>(R)-pantoate</name>
        <dbReference type="ChEBI" id="CHEBI:15980"/>
    </ligand>
</feature>
<protein>
    <recommendedName>
        <fullName evidence="8">Pantothenate synthetase</fullName>
        <shortName evidence="8">PS</shortName>
        <ecNumber evidence="8">6.3.2.1</ecNumber>
    </recommendedName>
    <alternativeName>
        <fullName evidence="8">Pantoate--beta-alanine ligase</fullName>
    </alternativeName>
    <alternativeName>
        <fullName evidence="8">Pantoate-activating enzyme</fullName>
    </alternativeName>
</protein>
<feature type="binding site" evidence="8">
    <location>
        <begin position="40"/>
        <end position="47"/>
    </location>
    <ligand>
        <name>ATP</name>
        <dbReference type="ChEBI" id="CHEBI:30616"/>
    </ligand>
</feature>
<comment type="subunit">
    <text evidence="8">Homodimer.</text>
</comment>
<evidence type="ECO:0000256" key="7">
    <source>
        <dbReference type="ARBA" id="ARBA00048258"/>
    </source>
</evidence>
<evidence type="ECO:0000256" key="6">
    <source>
        <dbReference type="ARBA" id="ARBA00022840"/>
    </source>
</evidence>
<dbReference type="EC" id="6.3.2.1" evidence="8"/>
<comment type="caution">
    <text evidence="9">The sequence shown here is derived from an EMBL/GenBank/DDBJ whole genome shotgun (WGS) entry which is preliminary data.</text>
</comment>
<evidence type="ECO:0000256" key="2">
    <source>
        <dbReference type="ARBA" id="ARBA00009256"/>
    </source>
</evidence>
<comment type="similarity">
    <text evidence="2 8">Belongs to the pantothenate synthetase family.</text>
</comment>
<dbReference type="Gene3D" id="3.30.1300.10">
    <property type="entry name" value="Pantoate-beta-alanine ligase, C-terminal domain"/>
    <property type="match status" value="1"/>
</dbReference>
<dbReference type="InterPro" id="IPR003721">
    <property type="entry name" value="Pantoate_ligase"/>
</dbReference>
<name>A0A327JZB5_9BRAD</name>
<evidence type="ECO:0000256" key="3">
    <source>
        <dbReference type="ARBA" id="ARBA00022598"/>
    </source>
</evidence>
<evidence type="ECO:0000256" key="8">
    <source>
        <dbReference type="HAMAP-Rule" id="MF_00158"/>
    </source>
</evidence>
<comment type="function">
    <text evidence="8">Catalyzes the condensation of pantoate with beta-alanine in an ATP-dependent reaction via a pantoyl-adenylate intermediate.</text>
</comment>
<evidence type="ECO:0000256" key="1">
    <source>
        <dbReference type="ARBA" id="ARBA00004990"/>
    </source>
</evidence>
<dbReference type="GO" id="GO:0005524">
    <property type="term" value="F:ATP binding"/>
    <property type="evidence" value="ECO:0007669"/>
    <property type="project" value="UniProtKB-KW"/>
</dbReference>
<dbReference type="InterPro" id="IPR004821">
    <property type="entry name" value="Cyt_trans-like"/>
</dbReference>
<dbReference type="GO" id="GO:0015940">
    <property type="term" value="P:pantothenate biosynthetic process"/>
    <property type="evidence" value="ECO:0007669"/>
    <property type="project" value="UniProtKB-UniRule"/>
</dbReference>
<sequence>MTKSPAPLRRPAVARTLKALDRTIAGFRRKHETVALVPTMGALHAGHLALVRRARRAADRVVVSIFVNPAQFAPSEDFASYPRRLAADVAALAEVRADLVWAPDAKVMYPAGFATRVAPEGPALAGLEDKYRPHFFGGVATVVAKLFGQVRPDIAVFGQKDYQQLKVVTRLAADLDLRVKIIGLPTVREKDGLALSSRNLYLSPEERGRAPVLHRVLAECADRIAAGRPIKATLESGAKALARAGFVLDYLEARHAETLAPVRSVKDGPIRLLVAARLGTTRLIDNLAV</sequence>
<dbReference type="CDD" id="cd00560">
    <property type="entry name" value="PanC"/>
    <property type="match status" value="1"/>
</dbReference>
<accession>A0A327JZB5</accession>
<dbReference type="SUPFAM" id="SSF52374">
    <property type="entry name" value="Nucleotidylyl transferase"/>
    <property type="match status" value="1"/>
</dbReference>
<dbReference type="NCBIfam" id="TIGR00125">
    <property type="entry name" value="cyt_tran_rel"/>
    <property type="match status" value="1"/>
</dbReference>
<keyword evidence="6 8" id="KW-0067">ATP-binding</keyword>
<organism evidence="9 10">
    <name type="scientific">Rhodoplanes serenus</name>
    <dbReference type="NCBI Taxonomy" id="200615"/>
    <lineage>
        <taxon>Bacteria</taxon>
        <taxon>Pseudomonadati</taxon>
        <taxon>Pseudomonadota</taxon>
        <taxon>Alphaproteobacteria</taxon>
        <taxon>Hyphomicrobiales</taxon>
        <taxon>Nitrobacteraceae</taxon>
        <taxon>Rhodoplanes</taxon>
    </lineage>
</organism>
<keyword evidence="8" id="KW-0963">Cytoplasm</keyword>
<dbReference type="InterPro" id="IPR042176">
    <property type="entry name" value="Pantoate_ligase_C"/>
</dbReference>
<dbReference type="GO" id="GO:0005829">
    <property type="term" value="C:cytosol"/>
    <property type="evidence" value="ECO:0007669"/>
    <property type="project" value="TreeGrafter"/>
</dbReference>
<dbReference type="EMBL" id="WNKV01000010">
    <property type="protein sequence ID" value="MTW17350.1"/>
    <property type="molecule type" value="Genomic_DNA"/>
</dbReference>
<dbReference type="RefSeq" id="WP_111388051.1">
    <property type="nucleotide sequence ID" value="NZ_NPEW01000278.1"/>
</dbReference>
<dbReference type="Proteomes" id="UP000438991">
    <property type="component" value="Unassembled WGS sequence"/>
</dbReference>
<keyword evidence="5 8" id="KW-0547">Nucleotide-binding</keyword>
<feature type="binding site" evidence="8">
    <location>
        <begin position="158"/>
        <end position="161"/>
    </location>
    <ligand>
        <name>ATP</name>
        <dbReference type="ChEBI" id="CHEBI:30616"/>
    </ligand>
</feature>
<keyword evidence="4 8" id="KW-0566">Pantothenate biosynthesis</keyword>
<proteinExistence type="inferred from homology"/>
<evidence type="ECO:0000256" key="5">
    <source>
        <dbReference type="ARBA" id="ARBA00022741"/>
    </source>
</evidence>
<evidence type="ECO:0000256" key="4">
    <source>
        <dbReference type="ARBA" id="ARBA00022655"/>
    </source>
</evidence>
<feature type="active site" description="Proton donor" evidence="8">
    <location>
        <position position="47"/>
    </location>
</feature>
<comment type="miscellaneous">
    <text evidence="8">The reaction proceeds by a bi uni uni bi ping pong mechanism.</text>
</comment>
<dbReference type="PANTHER" id="PTHR21299:SF1">
    <property type="entry name" value="PANTOATE--BETA-ALANINE LIGASE"/>
    <property type="match status" value="1"/>
</dbReference>
<dbReference type="InterPro" id="IPR014729">
    <property type="entry name" value="Rossmann-like_a/b/a_fold"/>
</dbReference>
<keyword evidence="3 8" id="KW-0436">Ligase</keyword>
<comment type="catalytic activity">
    <reaction evidence="7 8">
        <text>(R)-pantoate + beta-alanine + ATP = (R)-pantothenate + AMP + diphosphate + H(+)</text>
        <dbReference type="Rhea" id="RHEA:10912"/>
        <dbReference type="ChEBI" id="CHEBI:15378"/>
        <dbReference type="ChEBI" id="CHEBI:15980"/>
        <dbReference type="ChEBI" id="CHEBI:29032"/>
        <dbReference type="ChEBI" id="CHEBI:30616"/>
        <dbReference type="ChEBI" id="CHEBI:33019"/>
        <dbReference type="ChEBI" id="CHEBI:57966"/>
        <dbReference type="ChEBI" id="CHEBI:456215"/>
        <dbReference type="EC" id="6.3.2.1"/>
    </reaction>
</comment>
<feature type="binding site" evidence="8">
    <location>
        <position position="71"/>
    </location>
    <ligand>
        <name>beta-alanine</name>
        <dbReference type="ChEBI" id="CHEBI:57966"/>
    </ligand>
</feature>
<dbReference type="Gene3D" id="3.40.50.620">
    <property type="entry name" value="HUPs"/>
    <property type="match status" value="1"/>
</dbReference>
<feature type="binding site" evidence="8">
    <location>
        <begin position="195"/>
        <end position="198"/>
    </location>
    <ligand>
        <name>ATP</name>
        <dbReference type="ChEBI" id="CHEBI:30616"/>
    </ligand>
</feature>
<dbReference type="GO" id="GO:0004592">
    <property type="term" value="F:pantoate-beta-alanine ligase activity"/>
    <property type="evidence" value="ECO:0007669"/>
    <property type="project" value="UniProtKB-UniRule"/>
</dbReference>
<gene>
    <name evidence="8" type="primary">panC</name>
    <name evidence="9" type="ORF">GJ689_14170</name>
</gene>
<feature type="binding site" evidence="8">
    <location>
        <position position="187"/>
    </location>
    <ligand>
        <name>ATP</name>
        <dbReference type="ChEBI" id="CHEBI:30616"/>
    </ligand>
</feature>
<dbReference type="HAMAP" id="MF_00158">
    <property type="entry name" value="PanC"/>
    <property type="match status" value="1"/>
</dbReference>
<evidence type="ECO:0000313" key="9">
    <source>
        <dbReference type="EMBL" id="MTW17350.1"/>
    </source>
</evidence>